<sequence>MPSLLTLCLLALMGTQLYCHADQETADSKLANKRYVYYRDFGAKGDGKTDDFQAIVKAHAFANKHQRKVVAGKGLTFYLGGSDTSAIIRTDTDLRGAHFIIDDTAVENRRSNIFIVPATSSAIVLKNLKSLKKGQAKIAPPTNQPCLVEVTNAHTKHYIRSGANQNSGASQTDVFLVDQYGKVDKHTPILWNFDSVTQAKAYPIDTQTLTILGGTFTTIANHAKSKYTYYSRGISIQRSNVVIDGISHRIKNEGHQGAPYHGFLNITRCAKVKVKNAKFSGHKTYRTIGSAGRPVSMGTYDLLISKSINVSFSHCSQINDIHDRSLWGIMASNYCKNLLYDHCTLSRFDAHKGVFNAYIKNSTLGHAGITVIGHGTLLIENTSIMSRQSFVNFRSDYGSTWDGECVIRHCKFQPIATKNVAIFSGSNSGQHDFGYPCSMPKRITIESLHIHDPKSSKNPPTLFSNFNPHYKNPNYREKFPYAKTKRVTLKDVTTTSGKKLRVSNNPSLFRNVQVIWDPPH</sequence>
<dbReference type="InterPro" id="IPR012334">
    <property type="entry name" value="Pectin_lyas_fold"/>
</dbReference>
<keyword evidence="3" id="KW-1185">Reference proteome</keyword>
<reference evidence="3" key="1">
    <citation type="journal article" date="2019" name="Int. J. Syst. Evol. Microbiol.">
        <title>The Global Catalogue of Microorganisms (GCM) 10K type strain sequencing project: providing services to taxonomists for standard genome sequencing and annotation.</title>
        <authorList>
            <consortium name="The Broad Institute Genomics Platform"/>
            <consortium name="The Broad Institute Genome Sequencing Center for Infectious Disease"/>
            <person name="Wu L."/>
            <person name="Ma J."/>
        </authorList>
    </citation>
    <scope>NUCLEOTIDE SEQUENCE [LARGE SCALE GENOMIC DNA]</scope>
    <source>
        <strain evidence="3">CCUG 57942</strain>
    </source>
</reference>
<proteinExistence type="predicted"/>
<gene>
    <name evidence="2" type="ORF">ACFSW8_15810</name>
</gene>
<accession>A0ABW4ZEB8</accession>
<comment type="caution">
    <text evidence="2">The sequence shown here is derived from an EMBL/GenBank/DDBJ whole genome shotgun (WGS) entry which is preliminary data.</text>
</comment>
<dbReference type="SUPFAM" id="SSF51126">
    <property type="entry name" value="Pectin lyase-like"/>
    <property type="match status" value="1"/>
</dbReference>
<dbReference type="InterPro" id="IPR011050">
    <property type="entry name" value="Pectin_lyase_fold/virulence"/>
</dbReference>
<feature type="signal peptide" evidence="1">
    <location>
        <begin position="1"/>
        <end position="21"/>
    </location>
</feature>
<evidence type="ECO:0008006" key="4">
    <source>
        <dbReference type="Google" id="ProtNLM"/>
    </source>
</evidence>
<protein>
    <recommendedName>
        <fullName evidence="4">Pectate lyase superfamily protein domain-containing protein</fullName>
    </recommendedName>
</protein>
<dbReference type="Gene3D" id="2.160.20.10">
    <property type="entry name" value="Single-stranded right-handed beta-helix, Pectin lyase-like"/>
    <property type="match status" value="2"/>
</dbReference>
<dbReference type="EMBL" id="JBHUJB010000079">
    <property type="protein sequence ID" value="MFD2160369.1"/>
    <property type="molecule type" value="Genomic_DNA"/>
</dbReference>
<dbReference type="RefSeq" id="WP_377090780.1">
    <property type="nucleotide sequence ID" value="NZ_JBHSJL010000014.1"/>
</dbReference>
<evidence type="ECO:0000313" key="2">
    <source>
        <dbReference type="EMBL" id="MFD2160369.1"/>
    </source>
</evidence>
<keyword evidence="1" id="KW-0732">Signal</keyword>
<dbReference type="Proteomes" id="UP001597389">
    <property type="component" value="Unassembled WGS sequence"/>
</dbReference>
<organism evidence="2 3">
    <name type="scientific">Rubritalea tangerina</name>
    <dbReference type="NCBI Taxonomy" id="430798"/>
    <lineage>
        <taxon>Bacteria</taxon>
        <taxon>Pseudomonadati</taxon>
        <taxon>Verrucomicrobiota</taxon>
        <taxon>Verrucomicrobiia</taxon>
        <taxon>Verrucomicrobiales</taxon>
        <taxon>Rubritaleaceae</taxon>
        <taxon>Rubritalea</taxon>
    </lineage>
</organism>
<name>A0ABW4ZEB8_9BACT</name>
<feature type="chain" id="PRO_5045300629" description="Pectate lyase superfamily protein domain-containing protein" evidence="1">
    <location>
        <begin position="22"/>
        <end position="520"/>
    </location>
</feature>
<evidence type="ECO:0000313" key="3">
    <source>
        <dbReference type="Proteomes" id="UP001597389"/>
    </source>
</evidence>
<evidence type="ECO:0000256" key="1">
    <source>
        <dbReference type="SAM" id="SignalP"/>
    </source>
</evidence>